<name>A0A919NQ67_9ACTN</name>
<proteinExistence type="predicted"/>
<evidence type="ECO:0000313" key="1">
    <source>
        <dbReference type="EMBL" id="GIF22230.1"/>
    </source>
</evidence>
<gene>
    <name evidence="1" type="ORF">Ate02nite_49600</name>
</gene>
<reference evidence="1" key="1">
    <citation type="submission" date="2021-01" db="EMBL/GenBank/DDBJ databases">
        <title>Whole genome shotgun sequence of Actinoplanes tereljensis NBRC 105297.</title>
        <authorList>
            <person name="Komaki H."/>
            <person name="Tamura T."/>
        </authorList>
    </citation>
    <scope>NUCLEOTIDE SEQUENCE</scope>
    <source>
        <strain evidence="1">NBRC 105297</strain>
    </source>
</reference>
<protein>
    <submittedName>
        <fullName evidence="1">Uncharacterized protein</fullName>
    </submittedName>
</protein>
<keyword evidence="2" id="KW-1185">Reference proteome</keyword>
<comment type="caution">
    <text evidence="1">The sequence shown here is derived from an EMBL/GenBank/DDBJ whole genome shotgun (WGS) entry which is preliminary data.</text>
</comment>
<accession>A0A919NQ67</accession>
<sequence>MPAEQVRGRTGGIAAIVLLGFLVVEVAHDFQDGAGFVVLGVQAAGQCGDRRGVRREPFDERIEAAAICWCPFRQGLESPAAA</sequence>
<evidence type="ECO:0000313" key="2">
    <source>
        <dbReference type="Proteomes" id="UP000623608"/>
    </source>
</evidence>
<organism evidence="1 2">
    <name type="scientific">Paractinoplanes tereljensis</name>
    <dbReference type="NCBI Taxonomy" id="571912"/>
    <lineage>
        <taxon>Bacteria</taxon>
        <taxon>Bacillati</taxon>
        <taxon>Actinomycetota</taxon>
        <taxon>Actinomycetes</taxon>
        <taxon>Micromonosporales</taxon>
        <taxon>Micromonosporaceae</taxon>
        <taxon>Paractinoplanes</taxon>
    </lineage>
</organism>
<dbReference type="EMBL" id="BOMY01000033">
    <property type="protein sequence ID" value="GIF22230.1"/>
    <property type="molecule type" value="Genomic_DNA"/>
</dbReference>
<dbReference type="AlphaFoldDB" id="A0A919NQ67"/>
<dbReference type="Proteomes" id="UP000623608">
    <property type="component" value="Unassembled WGS sequence"/>
</dbReference>